<dbReference type="OrthoDB" id="9800503at2"/>
<dbReference type="InterPro" id="IPR006442">
    <property type="entry name" value="Antitoxin_Phd/YefM"/>
</dbReference>
<dbReference type="RefSeq" id="WP_107951825.1">
    <property type="nucleotide sequence ID" value="NZ_QAYE01000001.1"/>
</dbReference>
<dbReference type="NCBIfam" id="TIGR01552">
    <property type="entry name" value="phd_fam"/>
    <property type="match status" value="1"/>
</dbReference>
<comment type="similarity">
    <text evidence="1 2">Belongs to the phD/YefM antitoxin family.</text>
</comment>
<dbReference type="Pfam" id="PF02604">
    <property type="entry name" value="PhdYeFM_antitox"/>
    <property type="match status" value="1"/>
</dbReference>
<proteinExistence type="inferred from homology"/>
<organism evidence="3 4">
    <name type="scientific">Sphingomonas faeni</name>
    <dbReference type="NCBI Taxonomy" id="185950"/>
    <lineage>
        <taxon>Bacteria</taxon>
        <taxon>Pseudomonadati</taxon>
        <taxon>Pseudomonadota</taxon>
        <taxon>Alphaproteobacteria</taxon>
        <taxon>Sphingomonadales</taxon>
        <taxon>Sphingomonadaceae</taxon>
        <taxon>Sphingomonas</taxon>
    </lineage>
</organism>
<evidence type="ECO:0000256" key="2">
    <source>
        <dbReference type="RuleBase" id="RU362080"/>
    </source>
</evidence>
<evidence type="ECO:0000256" key="1">
    <source>
        <dbReference type="ARBA" id="ARBA00009981"/>
    </source>
</evidence>
<dbReference type="Gene3D" id="3.40.1620.10">
    <property type="entry name" value="YefM-like domain"/>
    <property type="match status" value="1"/>
</dbReference>
<dbReference type="AlphaFoldDB" id="A0A2T5UAS8"/>
<sequence length="83" mass="9246">MDSINIADLKDELGTLIDRLEAGEAVQITRNGQPFARVTPEAPPLPRRKPIDVSALEALAKSLPYDPTSARDLVRQMRNDSRY</sequence>
<name>A0A2T5UAS8_9SPHN</name>
<dbReference type="GeneID" id="91004210"/>
<dbReference type="SUPFAM" id="SSF143120">
    <property type="entry name" value="YefM-like"/>
    <property type="match status" value="1"/>
</dbReference>
<reference evidence="3 4" key="1">
    <citation type="submission" date="2018-04" db="EMBL/GenBank/DDBJ databases">
        <title>Genomic Encyclopedia of Type Strains, Phase III (KMG-III): the genomes of soil and plant-associated and newly described type strains.</title>
        <authorList>
            <person name="Whitman W."/>
        </authorList>
    </citation>
    <scope>NUCLEOTIDE SEQUENCE [LARGE SCALE GENOMIC DNA]</scope>
    <source>
        <strain evidence="3 4">MA-olki</strain>
    </source>
</reference>
<dbReference type="InterPro" id="IPR036165">
    <property type="entry name" value="YefM-like_sf"/>
</dbReference>
<evidence type="ECO:0000313" key="4">
    <source>
        <dbReference type="Proteomes" id="UP000244013"/>
    </source>
</evidence>
<evidence type="ECO:0000313" key="3">
    <source>
        <dbReference type="EMBL" id="PTW48608.1"/>
    </source>
</evidence>
<accession>A0A2T5UAS8</accession>
<protein>
    <recommendedName>
        <fullName evidence="2">Antitoxin</fullName>
    </recommendedName>
</protein>
<gene>
    <name evidence="3" type="ORF">C8J25_101105</name>
</gene>
<dbReference type="EMBL" id="QAYE01000001">
    <property type="protein sequence ID" value="PTW48608.1"/>
    <property type="molecule type" value="Genomic_DNA"/>
</dbReference>
<comment type="caution">
    <text evidence="3">The sequence shown here is derived from an EMBL/GenBank/DDBJ whole genome shotgun (WGS) entry which is preliminary data.</text>
</comment>
<dbReference type="Proteomes" id="UP000244013">
    <property type="component" value="Unassembled WGS sequence"/>
</dbReference>
<comment type="function">
    <text evidence="2">Antitoxin component of a type II toxin-antitoxin (TA) system.</text>
</comment>